<keyword evidence="3" id="KW-1185">Reference proteome</keyword>
<gene>
    <name evidence="2" type="ORF">GA0070624_5592</name>
</gene>
<feature type="region of interest" description="Disordered" evidence="1">
    <location>
        <begin position="169"/>
        <end position="188"/>
    </location>
</feature>
<evidence type="ECO:0000313" key="3">
    <source>
        <dbReference type="Proteomes" id="UP000199413"/>
    </source>
</evidence>
<accession>A0A1C6T4X3</accession>
<dbReference type="AlphaFoldDB" id="A0A1C6T4X3"/>
<evidence type="ECO:0000313" key="2">
    <source>
        <dbReference type="EMBL" id="SCL36583.1"/>
    </source>
</evidence>
<sequence length="188" mass="20988">MREAEDEDALDVRELVPVEGGTWGGLLFDNPRVGLAPHLTWSFRFPFEEVIRDYGSSQIFLDIEWLPLPGASWGNMTGQAIRGVGEPAESSVCFFQHHQYDLIDLEIVEQRDLWIHARATLTGDLDGLGMDPVTADAWLRFTGIRVYLSDITSAESALARLQEFTAPEGLSYTPTPNSPSFRFEPADS</sequence>
<protein>
    <submittedName>
        <fullName evidence="2">Uncharacterized protein</fullName>
    </submittedName>
</protein>
<dbReference type="RefSeq" id="WP_141715207.1">
    <property type="nucleotide sequence ID" value="NZ_FMHV01000002.1"/>
</dbReference>
<proteinExistence type="predicted"/>
<name>A0A1C6T4X3_9ACTN</name>
<reference evidence="3" key="1">
    <citation type="submission" date="2016-06" db="EMBL/GenBank/DDBJ databases">
        <authorList>
            <person name="Varghese N."/>
            <person name="Submissions Spin"/>
        </authorList>
    </citation>
    <scope>NUCLEOTIDE SEQUENCE [LARGE SCALE GENOMIC DNA]</scope>
    <source>
        <strain evidence="3">DSM 45431</strain>
    </source>
</reference>
<organism evidence="2 3">
    <name type="scientific">Micromonospora rhizosphaerae</name>
    <dbReference type="NCBI Taxonomy" id="568872"/>
    <lineage>
        <taxon>Bacteria</taxon>
        <taxon>Bacillati</taxon>
        <taxon>Actinomycetota</taxon>
        <taxon>Actinomycetes</taxon>
        <taxon>Micromonosporales</taxon>
        <taxon>Micromonosporaceae</taxon>
        <taxon>Micromonospora</taxon>
    </lineage>
</organism>
<dbReference type="OrthoDB" id="4552733at2"/>
<evidence type="ECO:0000256" key="1">
    <source>
        <dbReference type="SAM" id="MobiDB-lite"/>
    </source>
</evidence>
<dbReference type="EMBL" id="FMHV01000002">
    <property type="protein sequence ID" value="SCL36583.1"/>
    <property type="molecule type" value="Genomic_DNA"/>
</dbReference>
<dbReference type="Proteomes" id="UP000199413">
    <property type="component" value="Unassembled WGS sequence"/>
</dbReference>